<protein>
    <submittedName>
        <fullName evidence="1">Uncharacterized protein</fullName>
    </submittedName>
</protein>
<dbReference type="Proteomes" id="UP001157974">
    <property type="component" value="Unassembled WGS sequence"/>
</dbReference>
<keyword evidence="2" id="KW-1185">Reference proteome</keyword>
<dbReference type="EMBL" id="JAMWBK010000004">
    <property type="protein sequence ID" value="KAJ8905521.1"/>
    <property type="molecule type" value="Genomic_DNA"/>
</dbReference>
<organism evidence="1 2">
    <name type="scientific">Rhodosorus marinus</name>
    <dbReference type="NCBI Taxonomy" id="101924"/>
    <lineage>
        <taxon>Eukaryota</taxon>
        <taxon>Rhodophyta</taxon>
        <taxon>Stylonematophyceae</taxon>
        <taxon>Stylonematales</taxon>
        <taxon>Stylonemataceae</taxon>
        <taxon>Rhodosorus</taxon>
    </lineage>
</organism>
<accession>A0AAV8UVI2</accession>
<evidence type="ECO:0000313" key="1">
    <source>
        <dbReference type="EMBL" id="KAJ8905521.1"/>
    </source>
</evidence>
<name>A0AAV8UVI2_9RHOD</name>
<proteinExistence type="predicted"/>
<dbReference type="AlphaFoldDB" id="A0AAV8UVI2"/>
<comment type="caution">
    <text evidence="1">The sequence shown here is derived from an EMBL/GenBank/DDBJ whole genome shotgun (WGS) entry which is preliminary data.</text>
</comment>
<evidence type="ECO:0000313" key="2">
    <source>
        <dbReference type="Proteomes" id="UP001157974"/>
    </source>
</evidence>
<reference evidence="1 2" key="1">
    <citation type="journal article" date="2023" name="Nat. Commun.">
        <title>Origin of minicircular mitochondrial genomes in red algae.</title>
        <authorList>
            <person name="Lee Y."/>
            <person name="Cho C.H."/>
            <person name="Lee Y.M."/>
            <person name="Park S.I."/>
            <person name="Yang J.H."/>
            <person name="West J.A."/>
            <person name="Bhattacharya D."/>
            <person name="Yoon H.S."/>
        </authorList>
    </citation>
    <scope>NUCLEOTIDE SEQUENCE [LARGE SCALE GENOMIC DNA]</scope>
    <source>
        <strain evidence="1 2">CCMP1338</strain>
        <tissue evidence="1">Whole cell</tissue>
    </source>
</reference>
<gene>
    <name evidence="1" type="ORF">NDN08_002028</name>
</gene>
<sequence length="86" mass="10247">MWYGIVLGFSSCCLHNMVRVNPVMYHPWEHIGFMAFGGYCDHYYQQLRKKWNQDIYDETQKRLANLDQELKEIQKRDMEEAAAAAN</sequence>